<dbReference type="RefSeq" id="WP_062061655.1">
    <property type="nucleotide sequence ID" value="NZ_CP013264.1"/>
</dbReference>
<protein>
    <recommendedName>
        <fullName evidence="1">Aminoglycoside phosphotransferase domain-containing protein</fullName>
    </recommendedName>
</protein>
<proteinExistence type="predicted"/>
<accession>A0A0S3EV91</accession>
<dbReference type="EMBL" id="CP013264">
    <property type="protein sequence ID" value="ALR19332.1"/>
    <property type="molecule type" value="Genomic_DNA"/>
</dbReference>
<feature type="domain" description="Aminoglycoside phosphotransferase" evidence="1">
    <location>
        <begin position="36"/>
        <end position="254"/>
    </location>
</feature>
<dbReference type="SUPFAM" id="SSF56112">
    <property type="entry name" value="Protein kinase-like (PK-like)"/>
    <property type="match status" value="1"/>
</dbReference>
<dbReference type="InterPro" id="IPR011009">
    <property type="entry name" value="Kinase-like_dom_sf"/>
</dbReference>
<evidence type="ECO:0000313" key="3">
    <source>
        <dbReference type="Proteomes" id="UP000056968"/>
    </source>
</evidence>
<dbReference type="STRING" id="1332080.ATN00_02435"/>
<gene>
    <name evidence="2" type="ORF">ATN00_02435</name>
</gene>
<dbReference type="KEGG" id="sbd:ATN00_02435"/>
<evidence type="ECO:0000313" key="2">
    <source>
        <dbReference type="EMBL" id="ALR19332.1"/>
    </source>
</evidence>
<dbReference type="Gene3D" id="3.90.1200.10">
    <property type="match status" value="1"/>
</dbReference>
<evidence type="ECO:0000259" key="1">
    <source>
        <dbReference type="Pfam" id="PF01636"/>
    </source>
</evidence>
<keyword evidence="3" id="KW-1185">Reference proteome</keyword>
<reference evidence="2 3" key="1">
    <citation type="submission" date="2015-11" db="EMBL/GenBank/DDBJ databases">
        <title>A Two-component Flavoprotein Monooxygenase System MeaXY Responsible for para-Hydroxylation of 2-Methyl-6-ethylaniline and 2,6-Diethylaniline in Sphingobium baderi DE-13.</title>
        <authorList>
            <person name="Cheng M."/>
            <person name="Meng Q."/>
            <person name="Yang Y."/>
            <person name="Chu C."/>
            <person name="Yan X."/>
            <person name="He J."/>
            <person name="Li S."/>
        </authorList>
    </citation>
    <scope>NUCLEOTIDE SEQUENCE [LARGE SCALE GENOMIC DNA]</scope>
    <source>
        <strain evidence="2 3">DE-13</strain>
    </source>
</reference>
<dbReference type="InterPro" id="IPR051678">
    <property type="entry name" value="AGP_Transferase"/>
</dbReference>
<dbReference type="Proteomes" id="UP000056968">
    <property type="component" value="Chromosome"/>
</dbReference>
<dbReference type="Pfam" id="PF01636">
    <property type="entry name" value="APH"/>
    <property type="match status" value="1"/>
</dbReference>
<dbReference type="OrthoDB" id="3806873at2"/>
<organism evidence="2 3">
    <name type="scientific">Sphingobium baderi</name>
    <dbReference type="NCBI Taxonomy" id="1332080"/>
    <lineage>
        <taxon>Bacteria</taxon>
        <taxon>Pseudomonadati</taxon>
        <taxon>Pseudomonadota</taxon>
        <taxon>Alphaproteobacteria</taxon>
        <taxon>Sphingomonadales</taxon>
        <taxon>Sphingomonadaceae</taxon>
        <taxon>Sphingobium</taxon>
    </lineage>
</organism>
<dbReference type="InterPro" id="IPR041726">
    <property type="entry name" value="ACAD10_11_N"/>
</dbReference>
<dbReference type="CDD" id="cd05154">
    <property type="entry name" value="ACAD10_11_N-like"/>
    <property type="match status" value="1"/>
</dbReference>
<dbReference type="Gene3D" id="3.30.200.20">
    <property type="entry name" value="Phosphorylase Kinase, domain 1"/>
    <property type="match status" value="1"/>
</dbReference>
<sequence length="360" mass="39226">MAQTRRDLSRLDAWLSSHTQLGASCHIVSIGQPKTGFSADTLLLSVQSEKGAADIVLRIEHPGRNIFLDASIERQARMMEALAQRGVPVPEILGWDVEGTVLDAPFLVMCKTDGASLPQYPSYHVAGLLIELDPVERARAWRQSLETMAQINRLDWRDGFDFLLSPPYGAPGLEHYLGWIAAWRNLACKKSHPVIDQAMAFLRDNRPPVADIGLLWGDSNPGNLLFGPDGSVTAALDFEAASVGPAEIDLGWWFVVDRMLAAGNPLPAGMPNRDEQVAIFERALGRPVADLAYFEVLAALRMALVIARTADILIEAGALPADNQVAVYNPAASMLAGLLGIAHDGRMDHYMGMVQAMNQR</sequence>
<dbReference type="PANTHER" id="PTHR21310">
    <property type="entry name" value="AMINOGLYCOSIDE PHOSPHOTRANSFERASE-RELATED-RELATED"/>
    <property type="match status" value="1"/>
</dbReference>
<dbReference type="PROSITE" id="PS51257">
    <property type="entry name" value="PROKAR_LIPOPROTEIN"/>
    <property type="match status" value="1"/>
</dbReference>
<dbReference type="AlphaFoldDB" id="A0A0S3EV91"/>
<dbReference type="InterPro" id="IPR002575">
    <property type="entry name" value="Aminoglycoside_PTrfase"/>
</dbReference>
<name>A0A0S3EV91_9SPHN</name>